<evidence type="ECO:0000313" key="2">
    <source>
        <dbReference type="EMBL" id="SHH50814.1"/>
    </source>
</evidence>
<evidence type="ECO:0000256" key="1">
    <source>
        <dbReference type="SAM" id="Phobius"/>
    </source>
</evidence>
<protein>
    <submittedName>
        <fullName evidence="2">Uncharacterized protein</fullName>
    </submittedName>
</protein>
<dbReference type="STRING" id="1123380.SAMN02745199_1346"/>
<evidence type="ECO:0000313" key="3">
    <source>
        <dbReference type="Proteomes" id="UP000242592"/>
    </source>
</evidence>
<name>A0A1M5TJD4_9BACT</name>
<gene>
    <name evidence="2" type="ORF">SAMN02745199_1346</name>
</gene>
<dbReference type="AlphaFoldDB" id="A0A1M5TJD4"/>
<dbReference type="Proteomes" id="UP000242592">
    <property type="component" value="Unassembled WGS sequence"/>
</dbReference>
<feature type="transmembrane region" description="Helical" evidence="1">
    <location>
        <begin position="6"/>
        <end position="39"/>
    </location>
</feature>
<keyword evidence="1" id="KW-1133">Transmembrane helix</keyword>
<sequence length="402" mass="47274">MEVQNIQLIFFTTLVIFLNFLNINGISLFLLAIVIVEWVNLRKSITLFKKIKVRAKFEHQRALIDEIVELILEIKTGKNVKLTISIPELAINQVEAVIKREKMLTFHHSYYTRGKKKVDKIFLRMDSLFFKIIKKFEVDAEIFVLPNFEMVRFNKEKLLELIPNLLSHLKLLEDPTYIIGVKEYNNDPVRKIHWKLSAKFDNLLVKKYEYTSQGKLFIALFLNLHPEIFSRKAWIPILKKYTEDIISGVAGIIKDVSEKNISTKLLIDTKDGVKSVFSKNWIVHFDLLAQAYASVETYNYDIYEEIENEIQYNDTLLIISMYLTEKDIPYILRLREKSSKIIVLILPYGFRSYQTKKFKTYLNIPPDIVELQRKALVLRENNIFVEVYSENTAFQEGLELVD</sequence>
<dbReference type="OrthoDB" id="9778037at2"/>
<dbReference type="PANTHER" id="PTHR34351">
    <property type="entry name" value="SLR1927 PROTEIN-RELATED"/>
    <property type="match status" value="1"/>
</dbReference>
<organism evidence="2 3">
    <name type="scientific">Thermosipho atlanticus DSM 15807</name>
    <dbReference type="NCBI Taxonomy" id="1123380"/>
    <lineage>
        <taxon>Bacteria</taxon>
        <taxon>Thermotogati</taxon>
        <taxon>Thermotogota</taxon>
        <taxon>Thermotogae</taxon>
        <taxon>Thermotogales</taxon>
        <taxon>Fervidobacteriaceae</taxon>
        <taxon>Thermosipho</taxon>
    </lineage>
</organism>
<dbReference type="PANTHER" id="PTHR34351:SF1">
    <property type="entry name" value="SLR1927 PROTEIN"/>
    <property type="match status" value="1"/>
</dbReference>
<keyword evidence="1" id="KW-0472">Membrane</keyword>
<proteinExistence type="predicted"/>
<dbReference type="EMBL" id="FQXN01000005">
    <property type="protein sequence ID" value="SHH50814.1"/>
    <property type="molecule type" value="Genomic_DNA"/>
</dbReference>
<accession>A0A1M5TJD4</accession>
<keyword evidence="3" id="KW-1185">Reference proteome</keyword>
<keyword evidence="1" id="KW-0812">Transmembrane</keyword>
<dbReference type="RefSeq" id="WP_073073444.1">
    <property type="nucleotide sequence ID" value="NZ_FQXN01000005.1"/>
</dbReference>
<reference evidence="3" key="1">
    <citation type="submission" date="2016-11" db="EMBL/GenBank/DDBJ databases">
        <authorList>
            <person name="Varghese N."/>
            <person name="Submissions S."/>
        </authorList>
    </citation>
    <scope>NUCLEOTIDE SEQUENCE [LARGE SCALE GENOMIC DNA]</scope>
    <source>
        <strain evidence="3">DSM 15807</strain>
    </source>
</reference>